<dbReference type="SUPFAM" id="SSF54211">
    <property type="entry name" value="Ribosomal protein S5 domain 2-like"/>
    <property type="match status" value="1"/>
</dbReference>
<keyword evidence="7" id="KW-1185">Reference proteome</keyword>
<dbReference type="Gene3D" id="3.30.230.10">
    <property type="match status" value="1"/>
</dbReference>
<comment type="caution">
    <text evidence="6">The sequence shown here is derived from an EMBL/GenBank/DDBJ whole genome shotgun (WGS) entry which is preliminary data.</text>
</comment>
<sequence length="498" mass="55173">MASIPTRRGLAAALRGAARPRSLEQQFQAMRLSAKGTRCLSTESFQAAPKIDSIKVEGLIQARHARPVPVSPSYFSRTSRFNDSYLALDKLLKIYGNLPVIPPNAVERVSWKTLDDFRHAVGEQVRATDYVKCLAVVKRLHQIHPKLKPAPVIQALNDFKRSVQAFKNETVKRKLDFAGRSLGSGRRKSSSARAWLVEGNGEVLINGKTLADYFGRVHDRESAIWALHATGRMDKYNVWARVEGGGTTGQAEALTLAISRALMVHEPALKPALRRGNWLCDTRSQKGGEKEAWPREGEKETCVGQEIERLDGSIELSWVSHNGPSLGVVSPQFFSTCKPDFCNNQTTNHRCDSKACSHRHCPTCTIQSHRGSPVYKTQRAQSNAGDEGISAREGSIMNYSMLERFRQCQPTRHAVEYEVRRTASERLSFLAGNATRAEGNGEKRGKSSVRIPSALARSMVSSLTIGSRPTHIGHLLILGDGRDEPHEPVSNCPPRPWL</sequence>
<dbReference type="PANTHER" id="PTHR21569:SF1">
    <property type="entry name" value="SMALL RIBOSOMAL SUBUNIT PROTEIN US9M"/>
    <property type="match status" value="1"/>
</dbReference>
<dbReference type="EMBL" id="JAULSY010000003">
    <property type="protein sequence ID" value="KAK0674072.1"/>
    <property type="molecule type" value="Genomic_DNA"/>
</dbReference>
<comment type="similarity">
    <text evidence="1 4">Belongs to the universal ribosomal protein uS9 family.</text>
</comment>
<dbReference type="PANTHER" id="PTHR21569">
    <property type="entry name" value="RIBOSOMAL PROTEIN S9"/>
    <property type="match status" value="1"/>
</dbReference>
<evidence type="ECO:0000256" key="1">
    <source>
        <dbReference type="ARBA" id="ARBA00005251"/>
    </source>
</evidence>
<protein>
    <submittedName>
        <fullName evidence="6">Uncharacterized protein</fullName>
    </submittedName>
</protein>
<evidence type="ECO:0000313" key="7">
    <source>
        <dbReference type="Proteomes" id="UP001174997"/>
    </source>
</evidence>
<evidence type="ECO:0000313" key="6">
    <source>
        <dbReference type="EMBL" id="KAK0674072.1"/>
    </source>
</evidence>
<keyword evidence="2 4" id="KW-0689">Ribosomal protein</keyword>
<evidence type="ECO:0000256" key="2">
    <source>
        <dbReference type="ARBA" id="ARBA00022980"/>
    </source>
</evidence>
<dbReference type="InterPro" id="IPR020568">
    <property type="entry name" value="Ribosomal_Su5_D2-typ_SF"/>
</dbReference>
<evidence type="ECO:0000256" key="5">
    <source>
        <dbReference type="SAM" id="MobiDB-lite"/>
    </source>
</evidence>
<dbReference type="Pfam" id="PF00380">
    <property type="entry name" value="Ribosomal_S9"/>
    <property type="match status" value="1"/>
</dbReference>
<proteinExistence type="inferred from homology"/>
<name>A0AA39ZN06_9PEZI</name>
<dbReference type="InterPro" id="IPR000754">
    <property type="entry name" value="Ribosomal_uS9"/>
</dbReference>
<dbReference type="GO" id="GO:0003723">
    <property type="term" value="F:RNA binding"/>
    <property type="evidence" value="ECO:0007669"/>
    <property type="project" value="TreeGrafter"/>
</dbReference>
<reference evidence="6" key="1">
    <citation type="submission" date="2023-06" db="EMBL/GenBank/DDBJ databases">
        <title>Genome-scale phylogeny and comparative genomics of the fungal order Sordariales.</title>
        <authorList>
            <consortium name="Lawrence Berkeley National Laboratory"/>
            <person name="Hensen N."/>
            <person name="Bonometti L."/>
            <person name="Westerberg I."/>
            <person name="Brannstrom I.O."/>
            <person name="Guillou S."/>
            <person name="Cros-Aarteil S."/>
            <person name="Calhoun S."/>
            <person name="Haridas S."/>
            <person name="Kuo A."/>
            <person name="Mondo S."/>
            <person name="Pangilinan J."/>
            <person name="Riley R."/>
            <person name="Labutti K."/>
            <person name="Andreopoulos B."/>
            <person name="Lipzen A."/>
            <person name="Chen C."/>
            <person name="Yanf M."/>
            <person name="Daum C."/>
            <person name="Ng V."/>
            <person name="Clum A."/>
            <person name="Steindorff A."/>
            <person name="Ohm R."/>
            <person name="Martin F."/>
            <person name="Silar P."/>
            <person name="Natvig D."/>
            <person name="Lalanne C."/>
            <person name="Gautier V."/>
            <person name="Ament-Velasquez S.L."/>
            <person name="Kruys A."/>
            <person name="Hutchinson M.I."/>
            <person name="Powell A.J."/>
            <person name="Barry K."/>
            <person name="Miller A.N."/>
            <person name="Grigoriev I.V."/>
            <person name="Debuchy R."/>
            <person name="Gladieux P."/>
            <person name="Thoren M.H."/>
            <person name="Johannesson H."/>
        </authorList>
    </citation>
    <scope>NUCLEOTIDE SEQUENCE</scope>
    <source>
        <strain evidence="6">CBS 307.81</strain>
    </source>
</reference>
<organism evidence="6 7">
    <name type="scientific">Cercophora samala</name>
    <dbReference type="NCBI Taxonomy" id="330535"/>
    <lineage>
        <taxon>Eukaryota</taxon>
        <taxon>Fungi</taxon>
        <taxon>Dikarya</taxon>
        <taxon>Ascomycota</taxon>
        <taxon>Pezizomycotina</taxon>
        <taxon>Sordariomycetes</taxon>
        <taxon>Sordariomycetidae</taxon>
        <taxon>Sordariales</taxon>
        <taxon>Lasiosphaeriaceae</taxon>
        <taxon>Cercophora</taxon>
    </lineage>
</organism>
<dbReference type="InterPro" id="IPR020574">
    <property type="entry name" value="Ribosomal_uS9_CS"/>
</dbReference>
<evidence type="ECO:0000256" key="4">
    <source>
        <dbReference type="RuleBase" id="RU003815"/>
    </source>
</evidence>
<dbReference type="PROSITE" id="PS00360">
    <property type="entry name" value="RIBOSOMAL_S9"/>
    <property type="match status" value="1"/>
</dbReference>
<dbReference type="GO" id="GO:0006412">
    <property type="term" value="P:translation"/>
    <property type="evidence" value="ECO:0007669"/>
    <property type="project" value="InterPro"/>
</dbReference>
<dbReference type="AlphaFoldDB" id="A0AA39ZN06"/>
<evidence type="ECO:0000256" key="3">
    <source>
        <dbReference type="ARBA" id="ARBA00023274"/>
    </source>
</evidence>
<dbReference type="GO" id="GO:0005763">
    <property type="term" value="C:mitochondrial small ribosomal subunit"/>
    <property type="evidence" value="ECO:0007669"/>
    <property type="project" value="TreeGrafter"/>
</dbReference>
<feature type="region of interest" description="Disordered" evidence="5">
    <location>
        <begin position="479"/>
        <end position="498"/>
    </location>
</feature>
<dbReference type="Proteomes" id="UP001174997">
    <property type="component" value="Unassembled WGS sequence"/>
</dbReference>
<dbReference type="GO" id="GO:0003735">
    <property type="term" value="F:structural constituent of ribosome"/>
    <property type="evidence" value="ECO:0007669"/>
    <property type="project" value="InterPro"/>
</dbReference>
<dbReference type="InterPro" id="IPR014721">
    <property type="entry name" value="Ribsml_uS5_D2-typ_fold_subgr"/>
</dbReference>
<keyword evidence="3 4" id="KW-0687">Ribonucleoprotein</keyword>
<accession>A0AA39ZN06</accession>
<gene>
    <name evidence="6" type="ORF">QBC41DRAFT_213726</name>
</gene>